<evidence type="ECO:0000256" key="4">
    <source>
        <dbReference type="ARBA" id="ARBA00022475"/>
    </source>
</evidence>
<dbReference type="GO" id="GO:0033214">
    <property type="term" value="P:siderophore-iron import into cell"/>
    <property type="evidence" value="ECO:0007669"/>
    <property type="project" value="TreeGrafter"/>
</dbReference>
<dbReference type="Pfam" id="PF01032">
    <property type="entry name" value="FecCD"/>
    <property type="match status" value="1"/>
</dbReference>
<keyword evidence="3" id="KW-0813">Transport</keyword>
<keyword evidence="10" id="KW-1185">Reference proteome</keyword>
<evidence type="ECO:0000256" key="2">
    <source>
        <dbReference type="ARBA" id="ARBA00007935"/>
    </source>
</evidence>
<evidence type="ECO:0000256" key="1">
    <source>
        <dbReference type="ARBA" id="ARBA00004651"/>
    </source>
</evidence>
<gene>
    <name evidence="9" type="ORF">ELQ92_07260</name>
</gene>
<feature type="transmembrane region" description="Helical" evidence="8">
    <location>
        <begin position="189"/>
        <end position="210"/>
    </location>
</feature>
<dbReference type="CDD" id="cd06550">
    <property type="entry name" value="TM_ABC_iron-siderophores_like"/>
    <property type="match status" value="1"/>
</dbReference>
<dbReference type="InterPro" id="IPR000522">
    <property type="entry name" value="ABC_transptr_permease_BtuC"/>
</dbReference>
<keyword evidence="4" id="KW-1003">Cell membrane</keyword>
<dbReference type="SUPFAM" id="SSF81345">
    <property type="entry name" value="ABC transporter involved in vitamin B12 uptake, BtuC"/>
    <property type="match status" value="1"/>
</dbReference>
<protein>
    <submittedName>
        <fullName evidence="9">Iron ABC transporter permease</fullName>
    </submittedName>
</protein>
<comment type="similarity">
    <text evidence="2">Belongs to the binding-protein-dependent transport system permease family. FecCD subfamily.</text>
</comment>
<dbReference type="RefSeq" id="WP_128498325.1">
    <property type="nucleotide sequence ID" value="NZ_RZNC01000002.1"/>
</dbReference>
<organism evidence="9 10">
    <name type="scientific">Labedella populi</name>
    <dbReference type="NCBI Taxonomy" id="2498850"/>
    <lineage>
        <taxon>Bacteria</taxon>
        <taxon>Bacillati</taxon>
        <taxon>Actinomycetota</taxon>
        <taxon>Actinomycetes</taxon>
        <taxon>Micrococcales</taxon>
        <taxon>Microbacteriaceae</taxon>
        <taxon>Labedella</taxon>
    </lineage>
</organism>
<evidence type="ECO:0000256" key="7">
    <source>
        <dbReference type="ARBA" id="ARBA00023136"/>
    </source>
</evidence>
<feature type="transmembrane region" description="Helical" evidence="8">
    <location>
        <begin position="319"/>
        <end position="341"/>
    </location>
</feature>
<dbReference type="OrthoDB" id="9782305at2"/>
<proteinExistence type="inferred from homology"/>
<dbReference type="GO" id="GO:0022857">
    <property type="term" value="F:transmembrane transporter activity"/>
    <property type="evidence" value="ECO:0007669"/>
    <property type="project" value="InterPro"/>
</dbReference>
<dbReference type="Proteomes" id="UP000288603">
    <property type="component" value="Unassembled WGS sequence"/>
</dbReference>
<reference evidence="9 10" key="1">
    <citation type="submission" date="2018-12" db="EMBL/GenBank/DDBJ databases">
        <authorList>
            <person name="Li F."/>
        </authorList>
    </citation>
    <scope>NUCLEOTIDE SEQUENCE [LARGE SCALE GENOMIC DNA]</scope>
    <source>
        <strain evidence="9 10">8H24J-4-2</strain>
    </source>
</reference>
<feature type="transmembrane region" description="Helical" evidence="8">
    <location>
        <begin position="29"/>
        <end position="51"/>
    </location>
</feature>
<keyword evidence="7 8" id="KW-0472">Membrane</keyword>
<feature type="transmembrane region" description="Helical" evidence="8">
    <location>
        <begin position="160"/>
        <end position="177"/>
    </location>
</feature>
<dbReference type="EMBL" id="RZNC01000002">
    <property type="protein sequence ID" value="RWZ64547.1"/>
    <property type="molecule type" value="Genomic_DNA"/>
</dbReference>
<evidence type="ECO:0000313" key="10">
    <source>
        <dbReference type="Proteomes" id="UP000288603"/>
    </source>
</evidence>
<feature type="transmembrane region" description="Helical" evidence="8">
    <location>
        <begin position="231"/>
        <end position="251"/>
    </location>
</feature>
<feature type="transmembrane region" description="Helical" evidence="8">
    <location>
        <begin position="134"/>
        <end position="153"/>
    </location>
</feature>
<feature type="transmembrane region" description="Helical" evidence="8">
    <location>
        <begin position="277"/>
        <end position="307"/>
    </location>
</feature>
<dbReference type="FunFam" id="1.10.3470.10:FF:000001">
    <property type="entry name" value="Vitamin B12 ABC transporter permease BtuC"/>
    <property type="match status" value="1"/>
</dbReference>
<name>A0A3S3ZQN8_9MICO</name>
<feature type="transmembrane region" description="Helical" evidence="8">
    <location>
        <begin position="101"/>
        <end position="122"/>
    </location>
</feature>
<evidence type="ECO:0000256" key="3">
    <source>
        <dbReference type="ARBA" id="ARBA00022448"/>
    </source>
</evidence>
<keyword evidence="6 8" id="KW-1133">Transmembrane helix</keyword>
<comment type="subcellular location">
    <subcellularLocation>
        <location evidence="1">Cell membrane</location>
        <topology evidence="1">Multi-pass membrane protein</topology>
    </subcellularLocation>
</comment>
<evidence type="ECO:0000256" key="5">
    <source>
        <dbReference type="ARBA" id="ARBA00022692"/>
    </source>
</evidence>
<dbReference type="Gene3D" id="1.10.3470.10">
    <property type="entry name" value="ABC transporter involved in vitamin B12 uptake, BtuC"/>
    <property type="match status" value="1"/>
</dbReference>
<dbReference type="AlphaFoldDB" id="A0A3S3ZQN8"/>
<dbReference type="InterPro" id="IPR037294">
    <property type="entry name" value="ABC_BtuC-like"/>
</dbReference>
<feature type="transmembrane region" description="Helical" evidence="8">
    <location>
        <begin position="347"/>
        <end position="365"/>
    </location>
</feature>
<keyword evidence="5 8" id="KW-0812">Transmembrane</keyword>
<dbReference type="PANTHER" id="PTHR30472:SF25">
    <property type="entry name" value="ABC TRANSPORTER PERMEASE PROTEIN MJ0876-RELATED"/>
    <property type="match status" value="1"/>
</dbReference>
<evidence type="ECO:0000256" key="6">
    <source>
        <dbReference type="ARBA" id="ARBA00022989"/>
    </source>
</evidence>
<dbReference type="GO" id="GO:0005886">
    <property type="term" value="C:plasma membrane"/>
    <property type="evidence" value="ECO:0007669"/>
    <property type="project" value="UniProtKB-SubCell"/>
</dbReference>
<dbReference type="PANTHER" id="PTHR30472">
    <property type="entry name" value="FERRIC ENTEROBACTIN TRANSPORT SYSTEM PERMEASE PROTEIN"/>
    <property type="match status" value="1"/>
</dbReference>
<sequence>MSAAATALGPARSSAPVRVHSAGPRRVLVLTLGVATVVLAVVSAGLGQLAISVPEILGSLAAHTNDALASIGWSAVVLPEAATPAHPNADATLWMIRFPRIAMALVVGAALAVGGALMQGVFRNPLAEPGVVGVSSGGAVAASIAILTGASFAGPLTSPLFAFVGGLAATFLVYFAARSGGRTEVVTLVLTGIAVNAVCGAGIALATFLSTTQQREQIVFWQLGSLNGTRWQDVAIVLPITIVGIIGALTLSHRLDLLALGERQAHHLGVSIESTRVIAIVLVAVLTAAAVSLCGIIAFVGLVVPHLVRLVLGPAHRALLAVSALGGAFLLLAADTVARTAVPYADLPIGMLTALVGGPFFFWLLRRARVRSGGWA</sequence>
<evidence type="ECO:0000256" key="8">
    <source>
        <dbReference type="SAM" id="Phobius"/>
    </source>
</evidence>
<comment type="caution">
    <text evidence="9">The sequence shown here is derived from an EMBL/GenBank/DDBJ whole genome shotgun (WGS) entry which is preliminary data.</text>
</comment>
<accession>A0A3S3ZQN8</accession>
<evidence type="ECO:0000313" key="9">
    <source>
        <dbReference type="EMBL" id="RWZ64547.1"/>
    </source>
</evidence>